<sequence length="188" mass="21122">MSTFIVSPVAQRSGHKRGKKRDEKLHDKWPPHVPSLPHLLKTARNVSKILIENKPYPSHNGRALLHSARFVVCYPVRFCPRKRIVINLEYVKIKLEWTGLVGLLYIASPNKVISGFRALRQAWAPKAGREPSRRYPCRYQGGLTRHCATDAPHVDCRCRVGGQIAQDKNQSLATEILADSGVTSDLAP</sequence>
<accession>A0AAV4BRU5</accession>
<dbReference type="EMBL" id="BLXT01005260">
    <property type="protein sequence ID" value="GFO21553.1"/>
    <property type="molecule type" value="Genomic_DNA"/>
</dbReference>
<name>A0AAV4BRU5_9GAST</name>
<evidence type="ECO:0000256" key="1">
    <source>
        <dbReference type="SAM" id="MobiDB-lite"/>
    </source>
</evidence>
<evidence type="ECO:0000313" key="3">
    <source>
        <dbReference type="Proteomes" id="UP000735302"/>
    </source>
</evidence>
<dbReference type="Proteomes" id="UP000735302">
    <property type="component" value="Unassembled WGS sequence"/>
</dbReference>
<gene>
    <name evidence="2" type="ORF">PoB_004805800</name>
</gene>
<keyword evidence="3" id="KW-1185">Reference proteome</keyword>
<organism evidence="2 3">
    <name type="scientific">Plakobranchus ocellatus</name>
    <dbReference type="NCBI Taxonomy" id="259542"/>
    <lineage>
        <taxon>Eukaryota</taxon>
        <taxon>Metazoa</taxon>
        <taxon>Spiralia</taxon>
        <taxon>Lophotrochozoa</taxon>
        <taxon>Mollusca</taxon>
        <taxon>Gastropoda</taxon>
        <taxon>Heterobranchia</taxon>
        <taxon>Euthyneura</taxon>
        <taxon>Panpulmonata</taxon>
        <taxon>Sacoglossa</taxon>
        <taxon>Placobranchoidea</taxon>
        <taxon>Plakobranchidae</taxon>
        <taxon>Plakobranchus</taxon>
    </lineage>
</organism>
<evidence type="ECO:0000313" key="2">
    <source>
        <dbReference type="EMBL" id="GFO21553.1"/>
    </source>
</evidence>
<proteinExistence type="predicted"/>
<feature type="region of interest" description="Disordered" evidence="1">
    <location>
        <begin position="1"/>
        <end position="27"/>
    </location>
</feature>
<dbReference type="AlphaFoldDB" id="A0AAV4BRU5"/>
<protein>
    <submittedName>
        <fullName evidence="2">Uncharacterized protein</fullName>
    </submittedName>
</protein>
<comment type="caution">
    <text evidence="2">The sequence shown here is derived from an EMBL/GenBank/DDBJ whole genome shotgun (WGS) entry which is preliminary data.</text>
</comment>
<reference evidence="2 3" key="1">
    <citation type="journal article" date="2021" name="Elife">
        <title>Chloroplast acquisition without the gene transfer in kleptoplastic sea slugs, Plakobranchus ocellatus.</title>
        <authorList>
            <person name="Maeda T."/>
            <person name="Takahashi S."/>
            <person name="Yoshida T."/>
            <person name="Shimamura S."/>
            <person name="Takaki Y."/>
            <person name="Nagai Y."/>
            <person name="Toyoda A."/>
            <person name="Suzuki Y."/>
            <person name="Arimoto A."/>
            <person name="Ishii H."/>
            <person name="Satoh N."/>
            <person name="Nishiyama T."/>
            <person name="Hasebe M."/>
            <person name="Maruyama T."/>
            <person name="Minagawa J."/>
            <person name="Obokata J."/>
            <person name="Shigenobu S."/>
        </authorList>
    </citation>
    <scope>NUCLEOTIDE SEQUENCE [LARGE SCALE GENOMIC DNA]</scope>
</reference>